<dbReference type="KEGG" id="salx:SALLE_v1c09420"/>
<reference evidence="1 2" key="1">
    <citation type="submission" date="2018-07" db="EMBL/GenBank/DDBJ databases">
        <title>Complete genome sequence of Spiroplasma alleghenense PLHS-1 (ATCC 51752).</title>
        <authorList>
            <person name="Chou L."/>
            <person name="Lee T.-Y."/>
            <person name="Tsai Y.-M."/>
            <person name="Kuo C.-H."/>
        </authorList>
    </citation>
    <scope>NUCLEOTIDE SEQUENCE [LARGE SCALE GENOMIC DNA]</scope>
    <source>
        <strain evidence="1 2">PLHS-1</strain>
    </source>
</reference>
<keyword evidence="2" id="KW-1185">Reference proteome</keyword>
<protein>
    <submittedName>
        <fullName evidence="1">Uncharacterized protein</fullName>
    </submittedName>
</protein>
<organism evidence="1 2">
    <name type="scientific">Spiroplasma alleghenense</name>
    <dbReference type="NCBI Taxonomy" id="216931"/>
    <lineage>
        <taxon>Bacteria</taxon>
        <taxon>Bacillati</taxon>
        <taxon>Mycoplasmatota</taxon>
        <taxon>Mollicutes</taxon>
        <taxon>Entomoplasmatales</taxon>
        <taxon>Spiroplasmataceae</taxon>
        <taxon>Spiroplasma</taxon>
    </lineage>
</organism>
<dbReference type="Proteomes" id="UP000254792">
    <property type="component" value="Chromosome"/>
</dbReference>
<dbReference type="AlphaFoldDB" id="A0A345Z4T3"/>
<sequence length="70" mass="8637">MGPNYNYIHKIWLQNNLEKFNVNGKSEKEKIKKFCEKFNFDESDVFKEIEKSPYLKWTYSVKYRISFFIL</sequence>
<accession>A0A345Z4T3</accession>
<evidence type="ECO:0000313" key="1">
    <source>
        <dbReference type="EMBL" id="AXK51612.1"/>
    </source>
</evidence>
<dbReference type="EMBL" id="CP031376">
    <property type="protein sequence ID" value="AXK51612.1"/>
    <property type="molecule type" value="Genomic_DNA"/>
</dbReference>
<evidence type="ECO:0000313" key="2">
    <source>
        <dbReference type="Proteomes" id="UP000254792"/>
    </source>
</evidence>
<gene>
    <name evidence="1" type="ORF">SALLE_v1c09420</name>
</gene>
<proteinExistence type="predicted"/>
<name>A0A345Z4T3_9MOLU</name>
<dbReference type="RefSeq" id="WP_115558505.1">
    <property type="nucleotide sequence ID" value="NZ_CP031376.1"/>
</dbReference>